<dbReference type="InterPro" id="IPR003846">
    <property type="entry name" value="SelO"/>
</dbReference>
<keyword evidence="6" id="KW-0547">Nucleotide-binding</keyword>
<sequence length="566" mass="62672">MALGRISHLTFTNTFTKELKRDPATEGHPDKKPDPPYNPVAHIPLRNAHFSYVEPEPSPGASLIIASESSALLLGLNLPAILGDDNSKQEFVDVISGNTLLEGTNPWAHAYAGYQFGFFAGQLGDGRVISLGEIVNAKGERWELQLKGSGKTPYSRFADGYAVLRSSIREYLASEAMYHLGIPTSRALALTGSTREVWREAAEQGAVIARLAPSWVRFGSFELPYARGDKASLKVLADYVIKYHYPDCEHGVEGDGGRYTRLVDRVARKTAKMTALWQAVGFCHGVMNTDNFSILGLTIDYGPYQFLNAFEPGYICNHSDESGRYAYNEQPNISFWNVGRLAVALSALIVDEFEGNSSPAEAAILDVLNQFQLLLEGEYVSIMRKKLGLQTAKDDDLHTLIQPLLSIMAECRADYTQFFRTLSSISTSELSQIGHNQQASPFAILHRENPNVFFDIPCSPQITTRFVKWGTGYVERLRSEMADGIAESTADAQRMKQMKSANPKYVIRNHLAQSVIDDAEKGNFDRLHAYMKVLERPYEDGSLDEQKIWAGAVPLAMAGLKCSCSS</sequence>
<evidence type="ECO:0000256" key="9">
    <source>
        <dbReference type="ARBA" id="ARBA00031547"/>
    </source>
</evidence>
<evidence type="ECO:0000256" key="5">
    <source>
        <dbReference type="ARBA" id="ARBA00022723"/>
    </source>
</evidence>
<keyword evidence="3" id="KW-0808">Transferase</keyword>
<gene>
    <name evidence="11" type="ORF">SeLEV6574_g02415</name>
    <name evidence="12" type="ORF">SeMB42_g03049</name>
</gene>
<dbReference type="STRING" id="286115.A0A507D9N4"/>
<dbReference type="AlphaFoldDB" id="A0A507D9N4"/>
<dbReference type="Proteomes" id="UP000317494">
    <property type="component" value="Unassembled WGS sequence"/>
</dbReference>
<dbReference type="VEuPathDB" id="FungiDB:SeMB42_g03049"/>
<keyword evidence="4" id="KW-0548">Nucleotidyltransferase</keyword>
<evidence type="ECO:0000256" key="3">
    <source>
        <dbReference type="ARBA" id="ARBA00022679"/>
    </source>
</evidence>
<dbReference type="GO" id="GO:0005524">
    <property type="term" value="F:ATP binding"/>
    <property type="evidence" value="ECO:0007669"/>
    <property type="project" value="UniProtKB-KW"/>
</dbReference>
<comment type="cofactor">
    <cofactor evidence="1">
        <name>Mg(2+)</name>
        <dbReference type="ChEBI" id="CHEBI:18420"/>
    </cofactor>
</comment>
<evidence type="ECO:0000256" key="8">
    <source>
        <dbReference type="ARBA" id="ARBA00022842"/>
    </source>
</evidence>
<evidence type="ECO:0000256" key="6">
    <source>
        <dbReference type="ARBA" id="ARBA00022741"/>
    </source>
</evidence>
<keyword evidence="5" id="KW-0479">Metal-binding</keyword>
<evidence type="ECO:0000256" key="10">
    <source>
        <dbReference type="SAM" id="MobiDB-lite"/>
    </source>
</evidence>
<dbReference type="GO" id="GO:0005739">
    <property type="term" value="C:mitochondrion"/>
    <property type="evidence" value="ECO:0007669"/>
    <property type="project" value="TreeGrafter"/>
</dbReference>
<protein>
    <recommendedName>
        <fullName evidence="9">Selenoprotein O</fullName>
    </recommendedName>
</protein>
<dbReference type="GO" id="GO:0046872">
    <property type="term" value="F:metal ion binding"/>
    <property type="evidence" value="ECO:0007669"/>
    <property type="project" value="UniProtKB-KW"/>
</dbReference>
<comment type="similarity">
    <text evidence="2">Belongs to the SELO family.</text>
</comment>
<feature type="region of interest" description="Disordered" evidence="10">
    <location>
        <begin position="17"/>
        <end position="40"/>
    </location>
</feature>
<keyword evidence="13" id="KW-1185">Reference proteome</keyword>
<evidence type="ECO:0000256" key="2">
    <source>
        <dbReference type="ARBA" id="ARBA00009747"/>
    </source>
</evidence>
<proteinExistence type="inferred from homology"/>
<keyword evidence="7" id="KW-0067">ATP-binding</keyword>
<keyword evidence="8" id="KW-0460">Magnesium</keyword>
<dbReference type="EMBL" id="QEAN01000102">
    <property type="protein sequence ID" value="TPX48322.1"/>
    <property type="molecule type" value="Genomic_DNA"/>
</dbReference>
<feature type="compositionally biased region" description="Basic and acidic residues" evidence="10">
    <location>
        <begin position="17"/>
        <end position="34"/>
    </location>
</feature>
<dbReference type="Proteomes" id="UP000320475">
    <property type="component" value="Unassembled WGS sequence"/>
</dbReference>
<reference evidence="13 14" key="1">
    <citation type="journal article" date="2019" name="Sci. Rep.">
        <title>Comparative genomics of chytrid fungi reveal insights into the obligate biotrophic and pathogenic lifestyle of Synchytrium endobioticum.</title>
        <authorList>
            <person name="van de Vossenberg B.T.L.H."/>
            <person name="Warris S."/>
            <person name="Nguyen H.D.T."/>
            <person name="van Gent-Pelzer M.P.E."/>
            <person name="Joly D.L."/>
            <person name="van de Geest H.C."/>
            <person name="Bonants P.J.M."/>
            <person name="Smith D.S."/>
            <person name="Levesque C.A."/>
            <person name="van der Lee T.A.J."/>
        </authorList>
    </citation>
    <scope>NUCLEOTIDE SEQUENCE [LARGE SCALE GENOMIC DNA]</scope>
    <source>
        <strain evidence="11 14">LEV6574</strain>
        <strain evidence="12 13">MB42</strain>
    </source>
</reference>
<evidence type="ECO:0000313" key="13">
    <source>
        <dbReference type="Proteomes" id="UP000317494"/>
    </source>
</evidence>
<evidence type="ECO:0000256" key="1">
    <source>
        <dbReference type="ARBA" id="ARBA00001946"/>
    </source>
</evidence>
<evidence type="ECO:0000313" key="12">
    <source>
        <dbReference type="EMBL" id="TPX48322.1"/>
    </source>
</evidence>
<dbReference type="EMBL" id="QEAM01000067">
    <property type="protein sequence ID" value="TPX47862.1"/>
    <property type="molecule type" value="Genomic_DNA"/>
</dbReference>
<dbReference type="OrthoDB" id="10254721at2759"/>
<evidence type="ECO:0000313" key="11">
    <source>
        <dbReference type="EMBL" id="TPX47862.1"/>
    </source>
</evidence>
<dbReference type="NCBIfam" id="NF000658">
    <property type="entry name" value="PRK00029.1"/>
    <property type="match status" value="1"/>
</dbReference>
<comment type="caution">
    <text evidence="12">The sequence shown here is derived from an EMBL/GenBank/DDBJ whole genome shotgun (WGS) entry which is preliminary data.</text>
</comment>
<dbReference type="PANTHER" id="PTHR32057">
    <property type="entry name" value="PROTEIN ADENYLYLTRANSFERASE SELO, MITOCHONDRIAL"/>
    <property type="match status" value="1"/>
</dbReference>
<dbReference type="Pfam" id="PF02696">
    <property type="entry name" value="SelO"/>
    <property type="match status" value="1"/>
</dbReference>
<accession>A0A507D9N4</accession>
<name>A0A507D9N4_9FUNG</name>
<evidence type="ECO:0000256" key="7">
    <source>
        <dbReference type="ARBA" id="ARBA00022840"/>
    </source>
</evidence>
<dbReference type="HAMAP" id="MF_00692">
    <property type="entry name" value="SelO"/>
    <property type="match status" value="1"/>
</dbReference>
<dbReference type="GO" id="GO:0070733">
    <property type="term" value="F:AMPylase activity"/>
    <property type="evidence" value="ECO:0007669"/>
    <property type="project" value="TreeGrafter"/>
</dbReference>
<evidence type="ECO:0000256" key="4">
    <source>
        <dbReference type="ARBA" id="ARBA00022695"/>
    </source>
</evidence>
<organism evidence="12 13">
    <name type="scientific">Synchytrium endobioticum</name>
    <dbReference type="NCBI Taxonomy" id="286115"/>
    <lineage>
        <taxon>Eukaryota</taxon>
        <taxon>Fungi</taxon>
        <taxon>Fungi incertae sedis</taxon>
        <taxon>Chytridiomycota</taxon>
        <taxon>Chytridiomycota incertae sedis</taxon>
        <taxon>Chytridiomycetes</taxon>
        <taxon>Synchytriales</taxon>
        <taxon>Synchytriaceae</taxon>
        <taxon>Synchytrium</taxon>
    </lineage>
</organism>
<dbReference type="PANTHER" id="PTHR32057:SF14">
    <property type="entry name" value="PROTEIN ADENYLYLTRANSFERASE SELO, MITOCHONDRIAL"/>
    <property type="match status" value="1"/>
</dbReference>
<evidence type="ECO:0000313" key="14">
    <source>
        <dbReference type="Proteomes" id="UP000320475"/>
    </source>
</evidence>